<feature type="transmembrane region" description="Helical" evidence="1">
    <location>
        <begin position="6"/>
        <end position="24"/>
    </location>
</feature>
<sequence length="165" mass="17631">MNTKNIIIYVLFTVAIVGGLVWIARPNKDTGADPTASVISTLTAPENQYDFGSISMANGNVSKIFTVSNSSPEPVTLEKIYTSCMCTQANLILSGQKFGPYGMPGHGLVPKVNRTLNAGETAEIEVVFDPNAHGPAGVGPIERIIFVEQKGRQPLELNIKAMVTP</sequence>
<dbReference type="EMBL" id="JACPHQ010000046">
    <property type="protein sequence ID" value="MBI2466205.1"/>
    <property type="molecule type" value="Genomic_DNA"/>
</dbReference>
<dbReference type="Pfam" id="PF07610">
    <property type="entry name" value="DUF1573"/>
    <property type="match status" value="1"/>
</dbReference>
<dbReference type="InterPro" id="IPR013783">
    <property type="entry name" value="Ig-like_fold"/>
</dbReference>
<proteinExistence type="predicted"/>
<accession>A0A931YDZ3</accession>
<organism evidence="2 3">
    <name type="scientific">Candidatus Sungiibacteriota bacterium</name>
    <dbReference type="NCBI Taxonomy" id="2750080"/>
    <lineage>
        <taxon>Bacteria</taxon>
        <taxon>Candidatus Sungiibacteriota</taxon>
    </lineage>
</organism>
<gene>
    <name evidence="2" type="ORF">HYV66_03220</name>
</gene>
<dbReference type="Proteomes" id="UP000709672">
    <property type="component" value="Unassembled WGS sequence"/>
</dbReference>
<evidence type="ECO:0000313" key="2">
    <source>
        <dbReference type="EMBL" id="MBI2466205.1"/>
    </source>
</evidence>
<evidence type="ECO:0000313" key="3">
    <source>
        <dbReference type="Proteomes" id="UP000709672"/>
    </source>
</evidence>
<keyword evidence="1" id="KW-0472">Membrane</keyword>
<comment type="caution">
    <text evidence="2">The sequence shown here is derived from an EMBL/GenBank/DDBJ whole genome shotgun (WGS) entry which is preliminary data.</text>
</comment>
<evidence type="ECO:0000256" key="1">
    <source>
        <dbReference type="SAM" id="Phobius"/>
    </source>
</evidence>
<keyword evidence="1" id="KW-1133">Transmembrane helix</keyword>
<dbReference type="AlphaFoldDB" id="A0A931YDZ3"/>
<protein>
    <submittedName>
        <fullName evidence="2">DUF1573 domain-containing protein</fullName>
    </submittedName>
</protein>
<reference evidence="2" key="1">
    <citation type="submission" date="2020-07" db="EMBL/GenBank/DDBJ databases">
        <title>Huge and variable diversity of episymbiotic CPR bacteria and DPANN archaea in groundwater ecosystems.</title>
        <authorList>
            <person name="He C.Y."/>
            <person name="Keren R."/>
            <person name="Whittaker M."/>
            <person name="Farag I.F."/>
            <person name="Doudna J."/>
            <person name="Cate J.H.D."/>
            <person name="Banfield J.F."/>
        </authorList>
    </citation>
    <scope>NUCLEOTIDE SEQUENCE</scope>
    <source>
        <strain evidence="2">NC_groundwater_418_Ag_B-0.1um_45_10</strain>
    </source>
</reference>
<dbReference type="Gene3D" id="2.60.40.10">
    <property type="entry name" value="Immunoglobulins"/>
    <property type="match status" value="1"/>
</dbReference>
<keyword evidence="1" id="KW-0812">Transmembrane</keyword>
<name>A0A931YDZ3_9BACT</name>
<dbReference type="InterPro" id="IPR011467">
    <property type="entry name" value="DUF1573"/>
</dbReference>